<sequence>MLRELDDQALLPGLARQELRGWMGDHWAVGDLQVIASELVTNAMVYGGGAWVRMSLRPEEQGGRRYWRLTVVDPGRSGTVPMPRMPGVGEMTGRGLWIVDALTSGSWATSLTQAGERAVWARLPFEAPMEGGRER</sequence>
<dbReference type="GO" id="GO:0005524">
    <property type="term" value="F:ATP binding"/>
    <property type="evidence" value="ECO:0007669"/>
    <property type="project" value="UniProtKB-KW"/>
</dbReference>
<dbReference type="Gene3D" id="3.30.565.10">
    <property type="entry name" value="Histidine kinase-like ATPase, C-terminal domain"/>
    <property type="match status" value="1"/>
</dbReference>
<evidence type="ECO:0000313" key="1">
    <source>
        <dbReference type="EMBL" id="MFC5823071.1"/>
    </source>
</evidence>
<accession>A0ABW1CED8</accession>
<proteinExistence type="predicted"/>
<name>A0ABW1CED8_9ACTN</name>
<keyword evidence="2" id="KW-1185">Reference proteome</keyword>
<keyword evidence="1" id="KW-0547">Nucleotide-binding</keyword>
<dbReference type="SUPFAM" id="SSF55874">
    <property type="entry name" value="ATPase domain of HSP90 chaperone/DNA topoisomerase II/histidine kinase"/>
    <property type="match status" value="1"/>
</dbReference>
<dbReference type="Proteomes" id="UP001596058">
    <property type="component" value="Unassembled WGS sequence"/>
</dbReference>
<organism evidence="1 2">
    <name type="scientific">Nonomuraea insulae</name>
    <dbReference type="NCBI Taxonomy" id="1616787"/>
    <lineage>
        <taxon>Bacteria</taxon>
        <taxon>Bacillati</taxon>
        <taxon>Actinomycetota</taxon>
        <taxon>Actinomycetes</taxon>
        <taxon>Streptosporangiales</taxon>
        <taxon>Streptosporangiaceae</taxon>
        <taxon>Nonomuraea</taxon>
    </lineage>
</organism>
<evidence type="ECO:0000313" key="2">
    <source>
        <dbReference type="Proteomes" id="UP001596058"/>
    </source>
</evidence>
<dbReference type="InterPro" id="IPR036890">
    <property type="entry name" value="HATPase_C_sf"/>
</dbReference>
<dbReference type="CDD" id="cd16936">
    <property type="entry name" value="HATPase_RsbW-like"/>
    <property type="match status" value="1"/>
</dbReference>
<reference evidence="2" key="1">
    <citation type="journal article" date="2019" name="Int. J. Syst. Evol. Microbiol.">
        <title>The Global Catalogue of Microorganisms (GCM) 10K type strain sequencing project: providing services to taxonomists for standard genome sequencing and annotation.</title>
        <authorList>
            <consortium name="The Broad Institute Genomics Platform"/>
            <consortium name="The Broad Institute Genome Sequencing Center for Infectious Disease"/>
            <person name="Wu L."/>
            <person name="Ma J."/>
        </authorList>
    </citation>
    <scope>NUCLEOTIDE SEQUENCE [LARGE SCALE GENOMIC DNA]</scope>
    <source>
        <strain evidence="2">CCUG 53903</strain>
    </source>
</reference>
<dbReference type="PANTHER" id="PTHR35526">
    <property type="entry name" value="ANTI-SIGMA-F FACTOR RSBW-RELATED"/>
    <property type="match status" value="1"/>
</dbReference>
<gene>
    <name evidence="1" type="ORF">ACFPZ3_04300</name>
</gene>
<dbReference type="EMBL" id="JBHSPA010000006">
    <property type="protein sequence ID" value="MFC5823071.1"/>
    <property type="molecule type" value="Genomic_DNA"/>
</dbReference>
<dbReference type="RefSeq" id="WP_379512609.1">
    <property type="nucleotide sequence ID" value="NZ_JBHSPA010000006.1"/>
</dbReference>
<comment type="caution">
    <text evidence="1">The sequence shown here is derived from an EMBL/GenBank/DDBJ whole genome shotgun (WGS) entry which is preliminary data.</text>
</comment>
<dbReference type="PANTHER" id="PTHR35526:SF3">
    <property type="entry name" value="ANTI-SIGMA-F FACTOR RSBW"/>
    <property type="match status" value="1"/>
</dbReference>
<protein>
    <submittedName>
        <fullName evidence="1">ATP-binding protein</fullName>
    </submittedName>
</protein>
<dbReference type="InterPro" id="IPR050267">
    <property type="entry name" value="Anti-sigma-factor_SerPK"/>
</dbReference>
<keyword evidence="1" id="KW-0067">ATP-binding</keyword>